<organism evidence="1 2">
    <name type="scientific">Phaseolus coccineus</name>
    <name type="common">Scarlet runner bean</name>
    <name type="synonym">Phaseolus multiflorus</name>
    <dbReference type="NCBI Taxonomy" id="3886"/>
    <lineage>
        <taxon>Eukaryota</taxon>
        <taxon>Viridiplantae</taxon>
        <taxon>Streptophyta</taxon>
        <taxon>Embryophyta</taxon>
        <taxon>Tracheophyta</taxon>
        <taxon>Spermatophyta</taxon>
        <taxon>Magnoliopsida</taxon>
        <taxon>eudicotyledons</taxon>
        <taxon>Gunneridae</taxon>
        <taxon>Pentapetalae</taxon>
        <taxon>rosids</taxon>
        <taxon>fabids</taxon>
        <taxon>Fabales</taxon>
        <taxon>Fabaceae</taxon>
        <taxon>Papilionoideae</taxon>
        <taxon>50 kb inversion clade</taxon>
        <taxon>NPAAA clade</taxon>
        <taxon>indigoferoid/millettioid clade</taxon>
        <taxon>Phaseoleae</taxon>
        <taxon>Phaseolus</taxon>
    </lineage>
</organism>
<dbReference type="EMBL" id="JAYMYR010000002">
    <property type="protein sequence ID" value="KAK7376840.1"/>
    <property type="molecule type" value="Genomic_DNA"/>
</dbReference>
<keyword evidence="2" id="KW-1185">Reference proteome</keyword>
<dbReference type="Proteomes" id="UP001374584">
    <property type="component" value="Unassembled WGS sequence"/>
</dbReference>
<comment type="caution">
    <text evidence="1">The sequence shown here is derived from an EMBL/GenBank/DDBJ whole genome shotgun (WGS) entry which is preliminary data.</text>
</comment>
<protein>
    <submittedName>
        <fullName evidence="1">Uncharacterized protein</fullName>
    </submittedName>
</protein>
<reference evidence="1 2" key="1">
    <citation type="submission" date="2024-01" db="EMBL/GenBank/DDBJ databases">
        <title>The genomes of 5 underutilized Papilionoideae crops provide insights into root nodulation and disease resistanc.</title>
        <authorList>
            <person name="Jiang F."/>
        </authorList>
    </citation>
    <scope>NUCLEOTIDE SEQUENCE [LARGE SCALE GENOMIC DNA]</scope>
    <source>
        <strain evidence="1">JINMINGXINNONG_FW02</strain>
        <tissue evidence="1">Leaves</tissue>
    </source>
</reference>
<name>A0AAN9NQX9_PHACN</name>
<gene>
    <name evidence="1" type="ORF">VNO80_02257</name>
</gene>
<accession>A0AAN9NQX9</accession>
<evidence type="ECO:0000313" key="2">
    <source>
        <dbReference type="Proteomes" id="UP001374584"/>
    </source>
</evidence>
<dbReference type="AlphaFoldDB" id="A0AAN9NQX9"/>
<evidence type="ECO:0000313" key="1">
    <source>
        <dbReference type="EMBL" id="KAK7376840.1"/>
    </source>
</evidence>
<proteinExistence type="predicted"/>
<sequence>MTTQTLKQHHWDLEVDPNLFSLLSNEAAQFTIPVSFIVLQLTGDDNNKKKNRAKQELSESPRKGNWCAKIDLELPSLVQHWDSKMVLEDL</sequence>